<dbReference type="EMBL" id="JASOOE010000004">
    <property type="protein sequence ID" value="MDK7186880.1"/>
    <property type="molecule type" value="Genomic_DNA"/>
</dbReference>
<dbReference type="InterPro" id="IPR018330">
    <property type="entry name" value="RecT_fam"/>
</dbReference>
<feature type="region of interest" description="Disordered" evidence="1">
    <location>
        <begin position="263"/>
        <end position="285"/>
    </location>
</feature>
<protein>
    <submittedName>
        <fullName evidence="2">RecT family recombinase</fullName>
    </submittedName>
</protein>
<dbReference type="GO" id="GO:0003677">
    <property type="term" value="F:DNA binding"/>
    <property type="evidence" value="ECO:0007669"/>
    <property type="project" value="InterPro"/>
</dbReference>
<dbReference type="Pfam" id="PF03837">
    <property type="entry name" value="RecT"/>
    <property type="match status" value="1"/>
</dbReference>
<comment type="caution">
    <text evidence="2">The sequence shown here is derived from an EMBL/GenBank/DDBJ whole genome shotgun (WGS) entry which is preliminary data.</text>
</comment>
<dbReference type="AlphaFoldDB" id="A0AAJ1Q3P3"/>
<evidence type="ECO:0000313" key="3">
    <source>
        <dbReference type="Proteomes" id="UP001229251"/>
    </source>
</evidence>
<sequence length="305" mass="34557">MDTNQQLQIINQRELSDQILERVGQMQAEGLALPKNYNPSNALQVAFLQLVDMKVKGQSLLDTVTKKSVTESLLNMVLQGLSPAKKQVYFIPYGNELKMQRSYFGTQTVLKRLNAIRDVWANVIYEGDTFEMKVDESGRERLVKHDTNFLNRDNKMLGAYAIIDTSNDGQLLTVMTMKEIEASWKQAKTTNVHRAFPQEMAKRTVINRAAKNIVNSSDDSDMLIQSINETTENEYEGSTEIKDVTADDNKTTQSLLEEFKALENEEAQAESEKISPPNDSEKNEAYEKIESIIREAEANEETAES</sequence>
<organism evidence="2 3">
    <name type="scientific">Facklamia hominis</name>
    <dbReference type="NCBI Taxonomy" id="178214"/>
    <lineage>
        <taxon>Bacteria</taxon>
        <taxon>Bacillati</taxon>
        <taxon>Bacillota</taxon>
        <taxon>Bacilli</taxon>
        <taxon>Lactobacillales</taxon>
        <taxon>Aerococcaceae</taxon>
        <taxon>Facklamia</taxon>
    </lineage>
</organism>
<dbReference type="GO" id="GO:0006259">
    <property type="term" value="P:DNA metabolic process"/>
    <property type="evidence" value="ECO:0007669"/>
    <property type="project" value="InterPro"/>
</dbReference>
<proteinExistence type="predicted"/>
<dbReference type="RefSeq" id="WP_285065465.1">
    <property type="nucleotide sequence ID" value="NZ_JASOOE010000004.1"/>
</dbReference>
<evidence type="ECO:0000256" key="1">
    <source>
        <dbReference type="SAM" id="MobiDB-lite"/>
    </source>
</evidence>
<accession>A0AAJ1Q3P3</accession>
<name>A0AAJ1Q3P3_9LACT</name>
<dbReference type="Proteomes" id="UP001229251">
    <property type="component" value="Unassembled WGS sequence"/>
</dbReference>
<reference evidence="2" key="1">
    <citation type="submission" date="2023-05" db="EMBL/GenBank/DDBJ databases">
        <title>Cataloging the Phylogenetic Diversity of Human Bladder Bacteria.</title>
        <authorList>
            <person name="Du J."/>
        </authorList>
    </citation>
    <scope>NUCLEOTIDE SEQUENCE</scope>
    <source>
        <strain evidence="2">UMB1231</strain>
    </source>
</reference>
<evidence type="ECO:0000313" key="2">
    <source>
        <dbReference type="EMBL" id="MDK7186880.1"/>
    </source>
</evidence>
<gene>
    <name evidence="2" type="ORF">QP433_02690</name>
</gene>